<dbReference type="PANTHER" id="PTHR41532">
    <property type="entry name" value="FIXS PROTEIN"/>
    <property type="match status" value="1"/>
</dbReference>
<reference evidence="3 5" key="2">
    <citation type="submission" date="2019-06" db="EMBL/GenBank/DDBJ databases">
        <title>Genomic Encyclopedia of Archaeal and Bacterial Type Strains, Phase II (KMG-II): from individual species to whole genera.</title>
        <authorList>
            <person name="Goeker M."/>
        </authorList>
    </citation>
    <scope>NUCLEOTIDE SEQUENCE [LARGE SCALE GENOMIC DNA]</scope>
    <source>
        <strain evidence="3 5">DSM 7270</strain>
    </source>
</reference>
<proteinExistence type="predicted"/>
<evidence type="ECO:0000313" key="4">
    <source>
        <dbReference type="Proteomes" id="UP000032566"/>
    </source>
</evidence>
<sequence length="45" mass="5206">MDILYLLIPLSVVLVLMILAGLWWAVYRGQFESVEQEGERILRDG</sequence>
<dbReference type="InterPro" id="IPR004714">
    <property type="entry name" value="Cyt_oxidase_maturation_cbb3"/>
</dbReference>
<dbReference type="RefSeq" id="WP_044398643.1">
    <property type="nucleotide sequence ID" value="NZ_CP147774.1"/>
</dbReference>
<dbReference type="NCBIfam" id="TIGR00847">
    <property type="entry name" value="ccoS"/>
    <property type="match status" value="1"/>
</dbReference>
<dbReference type="AlphaFoldDB" id="A0A0D7K8L6"/>
<comment type="caution">
    <text evidence="2">The sequence shown here is derived from an EMBL/GenBank/DDBJ whole genome shotgun (WGS) entry which is preliminary data.</text>
</comment>
<organism evidence="2 4">
    <name type="scientific">Acidovorax temperans</name>
    <dbReference type="NCBI Taxonomy" id="80878"/>
    <lineage>
        <taxon>Bacteria</taxon>
        <taxon>Pseudomonadati</taxon>
        <taxon>Pseudomonadota</taxon>
        <taxon>Betaproteobacteria</taxon>
        <taxon>Burkholderiales</taxon>
        <taxon>Comamonadaceae</taxon>
        <taxon>Acidovorax</taxon>
    </lineage>
</organism>
<dbReference type="Proteomes" id="UP000032566">
    <property type="component" value="Unassembled WGS sequence"/>
</dbReference>
<feature type="transmembrane region" description="Helical" evidence="1">
    <location>
        <begin position="6"/>
        <end position="26"/>
    </location>
</feature>
<dbReference type="EMBL" id="VFPV01000001">
    <property type="protein sequence ID" value="TQN07232.1"/>
    <property type="molecule type" value="Genomic_DNA"/>
</dbReference>
<protein>
    <submittedName>
        <fullName evidence="2 3">Cytochrome oxidase</fullName>
    </submittedName>
</protein>
<evidence type="ECO:0000313" key="3">
    <source>
        <dbReference type="EMBL" id="TQN07232.1"/>
    </source>
</evidence>
<reference evidence="2 4" key="1">
    <citation type="submission" date="2014-12" db="EMBL/GenBank/DDBJ databases">
        <title>Isolation of bacteria from lake water.</title>
        <authorList>
            <person name="Sheng K.-Y."/>
            <person name="Chin P.-S."/>
            <person name="Chan K.-G."/>
            <person name="Tan G.S."/>
        </authorList>
    </citation>
    <scope>NUCLEOTIDE SEQUENCE [LARGE SCALE GENOMIC DNA]</scope>
    <source>
        <strain evidence="2 4">KY4</strain>
    </source>
</reference>
<gene>
    <name evidence="3" type="ORF">BDD18_0327</name>
    <name evidence="2" type="ORF">RP29_11745</name>
</gene>
<evidence type="ECO:0000313" key="5">
    <source>
        <dbReference type="Proteomes" id="UP000316993"/>
    </source>
</evidence>
<dbReference type="Pfam" id="PF03597">
    <property type="entry name" value="FixS"/>
    <property type="match status" value="1"/>
</dbReference>
<keyword evidence="1" id="KW-0472">Membrane</keyword>
<evidence type="ECO:0000256" key="1">
    <source>
        <dbReference type="SAM" id="Phobius"/>
    </source>
</evidence>
<keyword evidence="1" id="KW-1133">Transmembrane helix</keyword>
<keyword evidence="4" id="KW-1185">Reference proteome</keyword>
<name>A0A0D7K8L6_9BURK</name>
<dbReference type="PANTHER" id="PTHR41532:SF1">
    <property type="entry name" value="FIXS PROTEIN"/>
    <property type="match status" value="1"/>
</dbReference>
<dbReference type="PATRIC" id="fig|80878.5.peg.2028"/>
<dbReference type="Proteomes" id="UP000316993">
    <property type="component" value="Unassembled WGS sequence"/>
</dbReference>
<evidence type="ECO:0000313" key="2">
    <source>
        <dbReference type="EMBL" id="KJA10339.1"/>
    </source>
</evidence>
<keyword evidence="1" id="KW-0812">Transmembrane</keyword>
<dbReference type="EMBL" id="JXYQ01000036">
    <property type="protein sequence ID" value="KJA10339.1"/>
    <property type="molecule type" value="Genomic_DNA"/>
</dbReference>
<dbReference type="OrthoDB" id="9802763at2"/>
<dbReference type="STRING" id="80878.RP29_11745"/>
<accession>A0A0D7K8L6</accession>